<dbReference type="Proteomes" id="UP000037822">
    <property type="component" value="Unassembled WGS sequence"/>
</dbReference>
<evidence type="ECO:0000256" key="1">
    <source>
        <dbReference type="ARBA" id="ARBA00022723"/>
    </source>
</evidence>
<reference evidence="6 7" key="1">
    <citation type="submission" date="2015-07" db="EMBL/GenBank/DDBJ databases">
        <title>Whole genome sequencing of Bosea vaviloviae isolated from cave pool.</title>
        <authorList>
            <person name="Tan N.E.H."/>
            <person name="Lee Y.P."/>
            <person name="Gan H.M."/>
            <person name="Barton H."/>
            <person name="Savka M.A."/>
        </authorList>
    </citation>
    <scope>NUCLEOTIDE SEQUENCE [LARGE SCALE GENOMIC DNA]</scope>
    <source>
        <strain evidence="6 7">SD260</strain>
    </source>
</reference>
<evidence type="ECO:0000256" key="2">
    <source>
        <dbReference type="ARBA" id="ARBA00023008"/>
    </source>
</evidence>
<dbReference type="RefSeq" id="WP_054210539.1">
    <property type="nucleotide sequence ID" value="NZ_LGSZ01000049.1"/>
</dbReference>
<keyword evidence="2" id="KW-0186">Copper</keyword>
<evidence type="ECO:0000313" key="7">
    <source>
        <dbReference type="Proteomes" id="UP000037822"/>
    </source>
</evidence>
<dbReference type="InterPro" id="IPR000923">
    <property type="entry name" value="BlueCu_1"/>
</dbReference>
<evidence type="ECO:0000256" key="4">
    <source>
        <dbReference type="SAM" id="SignalP"/>
    </source>
</evidence>
<feature type="domain" description="Blue (type 1) copper" evidence="5">
    <location>
        <begin position="51"/>
        <end position="160"/>
    </location>
</feature>
<organism evidence="6 7">
    <name type="scientific">Bosea vaviloviae</name>
    <dbReference type="NCBI Taxonomy" id="1526658"/>
    <lineage>
        <taxon>Bacteria</taxon>
        <taxon>Pseudomonadati</taxon>
        <taxon>Pseudomonadota</taxon>
        <taxon>Alphaproteobacteria</taxon>
        <taxon>Hyphomicrobiales</taxon>
        <taxon>Boseaceae</taxon>
        <taxon>Bosea</taxon>
    </lineage>
</organism>
<dbReference type="GO" id="GO:0005507">
    <property type="term" value="F:copper ion binding"/>
    <property type="evidence" value="ECO:0007669"/>
    <property type="project" value="InterPro"/>
</dbReference>
<evidence type="ECO:0000259" key="5">
    <source>
        <dbReference type="Pfam" id="PF00127"/>
    </source>
</evidence>
<feature type="region of interest" description="Disordered" evidence="3">
    <location>
        <begin position="25"/>
        <end position="44"/>
    </location>
</feature>
<feature type="signal peptide" evidence="4">
    <location>
        <begin position="1"/>
        <end position="23"/>
    </location>
</feature>
<proteinExistence type="predicted"/>
<sequence length="160" mass="17358">MTKLASLKLACLALALSAGAALAGPGAAGHHDGEVAYGKPGDPKKPARIVQIAMGERDGKMQFIPDRIEIRRGEQVKFQLRNNGALDHELVLATLEENLKHAIEMQKNPDMEHDDPNAKRLAPKKTGEIVWAFTKAGEFDFSCLIPGHREAGMTGKIIVK</sequence>
<gene>
    <name evidence="6" type="ORF">AE618_18440</name>
</gene>
<keyword evidence="4" id="KW-0732">Signal</keyword>
<dbReference type="EMBL" id="LGSZ01000049">
    <property type="protein sequence ID" value="KPH79446.1"/>
    <property type="molecule type" value="Genomic_DNA"/>
</dbReference>
<keyword evidence="1" id="KW-0479">Metal-binding</keyword>
<dbReference type="InterPro" id="IPR008972">
    <property type="entry name" value="Cupredoxin"/>
</dbReference>
<evidence type="ECO:0000313" key="6">
    <source>
        <dbReference type="EMBL" id="KPH79446.1"/>
    </source>
</evidence>
<comment type="caution">
    <text evidence="6">The sequence shown here is derived from an EMBL/GenBank/DDBJ whole genome shotgun (WGS) entry which is preliminary data.</text>
</comment>
<dbReference type="PANTHER" id="PTHR38439">
    <property type="entry name" value="AURACYANIN-B"/>
    <property type="match status" value="1"/>
</dbReference>
<dbReference type="PANTHER" id="PTHR38439:SF3">
    <property type="entry name" value="COPPER-RESISTANT CUPROPROTEIN COPI"/>
    <property type="match status" value="1"/>
</dbReference>
<name>A0A0N1N145_9HYPH</name>
<keyword evidence="7" id="KW-1185">Reference proteome</keyword>
<dbReference type="Gene3D" id="2.60.40.420">
    <property type="entry name" value="Cupredoxins - blue copper proteins"/>
    <property type="match status" value="1"/>
</dbReference>
<dbReference type="Pfam" id="PF00127">
    <property type="entry name" value="Copper-bind"/>
    <property type="match status" value="1"/>
</dbReference>
<dbReference type="SUPFAM" id="SSF49503">
    <property type="entry name" value="Cupredoxins"/>
    <property type="match status" value="1"/>
</dbReference>
<evidence type="ECO:0000256" key="3">
    <source>
        <dbReference type="SAM" id="MobiDB-lite"/>
    </source>
</evidence>
<dbReference type="OrthoDB" id="9816061at2"/>
<dbReference type="AlphaFoldDB" id="A0A0N1N145"/>
<dbReference type="GO" id="GO:0009055">
    <property type="term" value="F:electron transfer activity"/>
    <property type="evidence" value="ECO:0007669"/>
    <property type="project" value="InterPro"/>
</dbReference>
<dbReference type="CDD" id="cd04211">
    <property type="entry name" value="Cupredoxin_like_2"/>
    <property type="match status" value="1"/>
</dbReference>
<accession>A0A0N1N145</accession>
<feature type="chain" id="PRO_5005878426" evidence="4">
    <location>
        <begin position="24"/>
        <end position="160"/>
    </location>
</feature>
<dbReference type="PATRIC" id="fig|1526658.3.peg.4239"/>
<protein>
    <submittedName>
        <fullName evidence="6">Copper resistance protein</fullName>
    </submittedName>
</protein>
<dbReference type="InterPro" id="IPR050845">
    <property type="entry name" value="Cu-binding_ET"/>
</dbReference>